<evidence type="ECO:0000256" key="8">
    <source>
        <dbReference type="SAM" id="Phobius"/>
    </source>
</evidence>
<dbReference type="RefSeq" id="WP_005500129.1">
    <property type="nucleotide sequence ID" value="NZ_ABIC01000022.1"/>
</dbReference>
<evidence type="ECO:0000256" key="2">
    <source>
        <dbReference type="ARBA" id="ARBA00022475"/>
    </source>
</evidence>
<evidence type="ECO:0000256" key="1">
    <source>
        <dbReference type="ARBA" id="ARBA00004651"/>
    </source>
</evidence>
<keyword evidence="5 8" id="KW-0812">Transmembrane</keyword>
<comment type="subcellular location">
    <subcellularLocation>
        <location evidence="1">Cell membrane</location>
        <topology evidence="1">Multi-pass membrane protein</topology>
    </subcellularLocation>
</comment>
<dbReference type="GO" id="GO:0005886">
    <property type="term" value="C:plasma membrane"/>
    <property type="evidence" value="ECO:0007669"/>
    <property type="project" value="UniProtKB-SubCell"/>
</dbReference>
<dbReference type="AlphaFoldDB" id="A9DCC3"/>
<proteinExistence type="predicted"/>
<keyword evidence="7 8" id="KW-0472">Membrane</keyword>
<dbReference type="STRING" id="314608.KT99_08979"/>
<dbReference type="CDD" id="cd12912">
    <property type="entry name" value="PDC2_MCP_like"/>
    <property type="match status" value="1"/>
</dbReference>
<evidence type="ECO:0000256" key="7">
    <source>
        <dbReference type="ARBA" id="ARBA00023136"/>
    </source>
</evidence>
<dbReference type="Pfam" id="PF17201">
    <property type="entry name" value="Cache_3-Cache_2"/>
    <property type="match status" value="1"/>
</dbReference>
<evidence type="ECO:0000256" key="5">
    <source>
        <dbReference type="ARBA" id="ARBA00022692"/>
    </source>
</evidence>
<keyword evidence="4" id="KW-0145">Chemotaxis</keyword>
<dbReference type="Gene3D" id="3.30.450.20">
    <property type="entry name" value="PAS domain"/>
    <property type="match status" value="1"/>
</dbReference>
<dbReference type="Gene3D" id="6.10.340.10">
    <property type="match status" value="1"/>
</dbReference>
<sequence length="190" mass="20669">MPSAGSLFKFQPVALIVLLQRLATNIKQYKIGTNGIVFLTDEQGIIKLHPDTGNIGKNIKNLGYIDSDSLLQKQAFSTTEYQDAGTDMLVASRYLPEIGWYLIAQVPHDEIFGALNRATKSVAVMGLIIAILFMVISAWLINRLISPFSELANMLAAIGDGEGDLTLRLDDSRHDEVGDMAGVTTNLSAT</sequence>
<dbReference type="CDD" id="cd06225">
    <property type="entry name" value="HAMP"/>
    <property type="match status" value="1"/>
</dbReference>
<gene>
    <name evidence="10" type="ORF">KT99_08979</name>
</gene>
<reference evidence="10 11" key="1">
    <citation type="submission" date="2007-10" db="EMBL/GenBank/DDBJ databases">
        <authorList>
            <person name="Yayanos A."/>
            <person name="Ferriera S."/>
            <person name="Johnson J."/>
            <person name="Kravitz S."/>
            <person name="Halpern A."/>
            <person name="Remington K."/>
            <person name="Beeson K."/>
            <person name="Tran B."/>
            <person name="Rogers Y.-H."/>
            <person name="Friedman R."/>
            <person name="Venter J.C."/>
        </authorList>
    </citation>
    <scope>NUCLEOTIDE SEQUENCE [LARGE SCALE GENOMIC DNA]</scope>
    <source>
        <strain evidence="10 11">KT99</strain>
    </source>
</reference>
<dbReference type="Proteomes" id="UP000005839">
    <property type="component" value="Unassembled WGS sequence"/>
</dbReference>
<evidence type="ECO:0000256" key="6">
    <source>
        <dbReference type="ARBA" id="ARBA00022989"/>
    </source>
</evidence>
<accession>A9DCC3</accession>
<comment type="caution">
    <text evidence="10">The sequence shown here is derived from an EMBL/GenBank/DDBJ whole genome shotgun (WGS) entry which is preliminary data.</text>
</comment>
<evidence type="ECO:0000256" key="4">
    <source>
        <dbReference type="ARBA" id="ARBA00022500"/>
    </source>
</evidence>
<keyword evidence="11" id="KW-1185">Reference proteome</keyword>
<name>A9DCC3_9GAMM</name>
<dbReference type="Pfam" id="PF00672">
    <property type="entry name" value="HAMP"/>
    <property type="match status" value="1"/>
</dbReference>
<dbReference type="GO" id="GO:0006935">
    <property type="term" value="P:chemotaxis"/>
    <property type="evidence" value="ECO:0007669"/>
    <property type="project" value="UniProtKB-KW"/>
</dbReference>
<organism evidence="10 11">
    <name type="scientific">Shewanella benthica KT99</name>
    <dbReference type="NCBI Taxonomy" id="314608"/>
    <lineage>
        <taxon>Bacteria</taxon>
        <taxon>Pseudomonadati</taxon>
        <taxon>Pseudomonadota</taxon>
        <taxon>Gammaproteobacteria</taxon>
        <taxon>Alteromonadales</taxon>
        <taxon>Shewanellaceae</taxon>
        <taxon>Shewanella</taxon>
    </lineage>
</organism>
<feature type="transmembrane region" description="Helical" evidence="8">
    <location>
        <begin position="122"/>
        <end position="141"/>
    </location>
</feature>
<dbReference type="EMBL" id="ABIC01000022">
    <property type="protein sequence ID" value="EDQ00314.1"/>
    <property type="molecule type" value="Genomic_DNA"/>
</dbReference>
<feature type="domain" description="HAMP" evidence="9">
    <location>
        <begin position="142"/>
        <end position="181"/>
    </location>
</feature>
<protein>
    <submittedName>
        <fullName evidence="10">Methyl-accepting chemotaxis protein</fullName>
    </submittedName>
</protein>
<keyword evidence="3" id="KW-0488">Methylation</keyword>
<dbReference type="InterPro" id="IPR033462">
    <property type="entry name" value="Cache_3-Cache_2"/>
</dbReference>
<evidence type="ECO:0000313" key="11">
    <source>
        <dbReference type="Proteomes" id="UP000005839"/>
    </source>
</evidence>
<keyword evidence="2" id="KW-1003">Cell membrane</keyword>
<dbReference type="PANTHER" id="PTHR32089">
    <property type="entry name" value="METHYL-ACCEPTING CHEMOTAXIS PROTEIN MCPB"/>
    <property type="match status" value="1"/>
</dbReference>
<dbReference type="InterPro" id="IPR003660">
    <property type="entry name" value="HAMP_dom"/>
</dbReference>
<dbReference type="PANTHER" id="PTHR32089:SF39">
    <property type="entry name" value="METHYL-ACCEPTING CHEMOTAXIS PROTEIN HLYB"/>
    <property type="match status" value="1"/>
</dbReference>
<evidence type="ECO:0000259" key="9">
    <source>
        <dbReference type="PROSITE" id="PS50885"/>
    </source>
</evidence>
<evidence type="ECO:0000256" key="3">
    <source>
        <dbReference type="ARBA" id="ARBA00022481"/>
    </source>
</evidence>
<dbReference type="PROSITE" id="PS50885">
    <property type="entry name" value="HAMP"/>
    <property type="match status" value="1"/>
</dbReference>
<keyword evidence="6 8" id="KW-1133">Transmembrane helix</keyword>
<dbReference type="GO" id="GO:0007165">
    <property type="term" value="P:signal transduction"/>
    <property type="evidence" value="ECO:0007669"/>
    <property type="project" value="InterPro"/>
</dbReference>
<evidence type="ECO:0000313" key="10">
    <source>
        <dbReference type="EMBL" id="EDQ00314.1"/>
    </source>
</evidence>